<feature type="non-terminal residue" evidence="1">
    <location>
        <position position="122"/>
    </location>
</feature>
<keyword evidence="2" id="KW-1185">Reference proteome</keyword>
<comment type="caution">
    <text evidence="1">The sequence shown here is derived from an EMBL/GenBank/DDBJ whole genome shotgun (WGS) entry which is preliminary data.</text>
</comment>
<reference evidence="1" key="1">
    <citation type="submission" date="2023-10" db="EMBL/GenBank/DDBJ databases">
        <title>Genome assembly of Pristionchus species.</title>
        <authorList>
            <person name="Yoshida K."/>
            <person name="Sommer R.J."/>
        </authorList>
    </citation>
    <scope>NUCLEOTIDE SEQUENCE</scope>
    <source>
        <strain evidence="1">RS0144</strain>
    </source>
</reference>
<accession>A0AAV5U921</accession>
<dbReference type="EMBL" id="BTSX01000005">
    <property type="protein sequence ID" value="GMT02589.1"/>
    <property type="molecule type" value="Genomic_DNA"/>
</dbReference>
<proteinExistence type="predicted"/>
<evidence type="ECO:0000313" key="2">
    <source>
        <dbReference type="Proteomes" id="UP001432027"/>
    </source>
</evidence>
<sequence length="122" mass="13906">MNGIARHAQDTVTTLLSDFLHAGETRSVQIVLERTRLDEQVVTHILLQSGPGYEVVVAAVYLSVTWWPRRTGHNAAESIWMSHDQFIIDPILQSSKHKQRSNVGYLLLIYRYVRENGLINHG</sequence>
<evidence type="ECO:0000313" key="1">
    <source>
        <dbReference type="EMBL" id="GMT02589.1"/>
    </source>
</evidence>
<name>A0AAV5U921_9BILA</name>
<protein>
    <submittedName>
        <fullName evidence="1">Uncharacterized protein</fullName>
    </submittedName>
</protein>
<dbReference type="Proteomes" id="UP001432027">
    <property type="component" value="Unassembled WGS sequence"/>
</dbReference>
<gene>
    <name evidence="1" type="ORF">PENTCL1PPCAC_24763</name>
</gene>
<dbReference type="AlphaFoldDB" id="A0AAV5U921"/>
<organism evidence="1 2">
    <name type="scientific">Pristionchus entomophagus</name>
    <dbReference type="NCBI Taxonomy" id="358040"/>
    <lineage>
        <taxon>Eukaryota</taxon>
        <taxon>Metazoa</taxon>
        <taxon>Ecdysozoa</taxon>
        <taxon>Nematoda</taxon>
        <taxon>Chromadorea</taxon>
        <taxon>Rhabditida</taxon>
        <taxon>Rhabditina</taxon>
        <taxon>Diplogasteromorpha</taxon>
        <taxon>Diplogasteroidea</taxon>
        <taxon>Neodiplogasteridae</taxon>
        <taxon>Pristionchus</taxon>
    </lineage>
</organism>